<dbReference type="InterPro" id="IPR025588">
    <property type="entry name" value="YcxB-like_C"/>
</dbReference>
<sequence length="163" mass="18800">MRIIYKTNTTYSAAEFGKMNLEIQKHDSKFRKAQYIIAAIIAVIIAICLYNAWYIAAVAMVAVGVAVFLYVIPHNVRKQAEKEFAKSRLEGTPSNMTFYLDHYEEVNKMGRAAYKYVQLRHIYETPTNFYLMLNDKQGAIVEKANCKPELIKFIGKIKAQYKL</sequence>
<feature type="domain" description="YcxB-like C-terminal" evidence="2">
    <location>
        <begin position="98"/>
        <end position="151"/>
    </location>
</feature>
<keyword evidence="1" id="KW-0472">Membrane</keyword>
<reference evidence="4" key="1">
    <citation type="submission" date="2016-10" db="EMBL/GenBank/DDBJ databases">
        <authorList>
            <person name="Varghese N."/>
            <person name="Submissions S."/>
        </authorList>
    </citation>
    <scope>NUCLEOTIDE SEQUENCE [LARGE SCALE GENOMIC DNA]</scope>
    <source>
        <strain evidence="4">DSM 11005</strain>
    </source>
</reference>
<feature type="transmembrane region" description="Helical" evidence="1">
    <location>
        <begin position="35"/>
        <end position="53"/>
    </location>
</feature>
<protein>
    <recommendedName>
        <fullName evidence="2">YcxB-like C-terminal domain-containing protein</fullName>
    </recommendedName>
</protein>
<proteinExistence type="predicted"/>
<dbReference type="AlphaFoldDB" id="A0A1G6MEJ8"/>
<keyword evidence="1" id="KW-1133">Transmembrane helix</keyword>
<dbReference type="Proteomes" id="UP000198943">
    <property type="component" value="Unassembled WGS sequence"/>
</dbReference>
<accession>A0A1G6MEJ8</accession>
<name>A0A1G6MEJ8_9FIRM</name>
<dbReference type="EMBL" id="FMYW01000009">
    <property type="protein sequence ID" value="SDC53929.1"/>
    <property type="molecule type" value="Genomic_DNA"/>
</dbReference>
<evidence type="ECO:0000313" key="4">
    <source>
        <dbReference type="Proteomes" id="UP000198943"/>
    </source>
</evidence>
<dbReference type="RefSeq" id="WP_093730566.1">
    <property type="nucleotide sequence ID" value="NZ_FMYW01000009.1"/>
</dbReference>
<feature type="transmembrane region" description="Helical" evidence="1">
    <location>
        <begin position="59"/>
        <end position="76"/>
    </location>
</feature>
<gene>
    <name evidence="3" type="ORF">SAMN04487864_10987</name>
</gene>
<organism evidence="3 4">
    <name type="scientific">Succiniclasticum ruminis</name>
    <dbReference type="NCBI Taxonomy" id="40841"/>
    <lineage>
        <taxon>Bacteria</taxon>
        <taxon>Bacillati</taxon>
        <taxon>Bacillota</taxon>
        <taxon>Negativicutes</taxon>
        <taxon>Acidaminococcales</taxon>
        <taxon>Acidaminococcaceae</taxon>
        <taxon>Succiniclasticum</taxon>
    </lineage>
</organism>
<evidence type="ECO:0000256" key="1">
    <source>
        <dbReference type="SAM" id="Phobius"/>
    </source>
</evidence>
<evidence type="ECO:0000313" key="3">
    <source>
        <dbReference type="EMBL" id="SDC53929.1"/>
    </source>
</evidence>
<evidence type="ECO:0000259" key="2">
    <source>
        <dbReference type="Pfam" id="PF14317"/>
    </source>
</evidence>
<dbReference type="Pfam" id="PF14317">
    <property type="entry name" value="YcxB"/>
    <property type="match status" value="1"/>
</dbReference>
<keyword evidence="4" id="KW-1185">Reference proteome</keyword>
<dbReference type="OrthoDB" id="2229746at2"/>
<keyword evidence="1" id="KW-0812">Transmembrane</keyword>